<keyword evidence="2" id="KW-1133">Transmembrane helix</keyword>
<reference evidence="3 4" key="1">
    <citation type="submission" date="2017-10" db="EMBL/GenBank/DDBJ databases">
        <title>Sequencing the genomes of 1000 actinobacteria strains.</title>
        <authorList>
            <person name="Klenk H.-P."/>
        </authorList>
    </citation>
    <scope>NUCLEOTIDE SEQUENCE [LARGE SCALE GENOMIC DNA]</scope>
    <source>
        <strain evidence="3 4">DSM 21798</strain>
    </source>
</reference>
<feature type="transmembrane region" description="Helical" evidence="2">
    <location>
        <begin position="109"/>
        <end position="125"/>
    </location>
</feature>
<name>A0A2A9DZ30_9MICO</name>
<feature type="transmembrane region" description="Helical" evidence="2">
    <location>
        <begin position="195"/>
        <end position="214"/>
    </location>
</feature>
<feature type="compositionally biased region" description="Basic and acidic residues" evidence="1">
    <location>
        <begin position="1"/>
        <end position="18"/>
    </location>
</feature>
<dbReference type="NCBIfam" id="NF041646">
    <property type="entry name" value="VC0807_fam"/>
    <property type="match status" value="1"/>
</dbReference>
<evidence type="ECO:0000313" key="4">
    <source>
        <dbReference type="Proteomes" id="UP000221369"/>
    </source>
</evidence>
<evidence type="ECO:0000256" key="1">
    <source>
        <dbReference type="SAM" id="MobiDB-lite"/>
    </source>
</evidence>
<accession>A0A2A9DZ30</accession>
<feature type="transmembrane region" description="Helical" evidence="2">
    <location>
        <begin position="28"/>
        <end position="46"/>
    </location>
</feature>
<evidence type="ECO:0000256" key="2">
    <source>
        <dbReference type="SAM" id="Phobius"/>
    </source>
</evidence>
<dbReference type="EMBL" id="PDJE01000001">
    <property type="protein sequence ID" value="PFG31854.1"/>
    <property type="molecule type" value="Genomic_DNA"/>
</dbReference>
<feature type="transmembrane region" description="Helical" evidence="2">
    <location>
        <begin position="52"/>
        <end position="72"/>
    </location>
</feature>
<dbReference type="AlphaFoldDB" id="A0A2A9DZ30"/>
<feature type="transmembrane region" description="Helical" evidence="2">
    <location>
        <begin position="79"/>
        <end position="97"/>
    </location>
</feature>
<gene>
    <name evidence="3" type="ORF">ATJ78_2836</name>
</gene>
<dbReference type="Proteomes" id="UP000221369">
    <property type="component" value="Unassembled WGS sequence"/>
</dbReference>
<feature type="region of interest" description="Disordered" evidence="1">
    <location>
        <begin position="1"/>
        <end position="20"/>
    </location>
</feature>
<proteinExistence type="predicted"/>
<keyword evidence="2" id="KW-0472">Membrane</keyword>
<evidence type="ECO:0008006" key="5">
    <source>
        <dbReference type="Google" id="ProtNLM"/>
    </source>
</evidence>
<organism evidence="3 4">
    <name type="scientific">Paramicrobacterium agarici</name>
    <dbReference type="NCBI Taxonomy" id="630514"/>
    <lineage>
        <taxon>Bacteria</taxon>
        <taxon>Bacillati</taxon>
        <taxon>Actinomycetota</taxon>
        <taxon>Actinomycetes</taxon>
        <taxon>Micrococcales</taxon>
        <taxon>Microbacteriaceae</taxon>
        <taxon>Paramicrobacterium</taxon>
    </lineage>
</organism>
<keyword evidence="2" id="KW-0812">Transmembrane</keyword>
<feature type="transmembrane region" description="Helical" evidence="2">
    <location>
        <begin position="171"/>
        <end position="189"/>
    </location>
</feature>
<protein>
    <recommendedName>
        <fullName evidence="5">Intracellular septation protein A</fullName>
    </recommendedName>
</protein>
<comment type="caution">
    <text evidence="3">The sequence shown here is derived from an EMBL/GenBank/DDBJ whole genome shotgun (WGS) entry which is preliminary data.</text>
</comment>
<keyword evidence="4" id="KW-1185">Reference proteome</keyword>
<evidence type="ECO:0000313" key="3">
    <source>
        <dbReference type="EMBL" id="PFG31854.1"/>
    </source>
</evidence>
<sequence>MTRAEHAAMSEDNADARRPRGRGMGGQLGLIITDLVVPVAGFYILRAIGLDAVLALILAGLPTVLAIAVRSIRQRKVNALGIFVLIVLAGSALLTFVTGSPRFLLAKEGWFTGAIGLGFLVSLRFRRPVAFTFARTMIEPTRMSARLHPQLWDDIWEDDAGFRRIWRGATVLWGVGMIGDAIVRVVMAYALPVDLVPVIAGALWAVTFVVLQVIQHRYFARAGLWRRVEQAGRTQEGEGT</sequence>